<dbReference type="EC" id="2.4.-.-" evidence="3"/>
<feature type="domain" description="Glycosyl transferase family 1" evidence="1">
    <location>
        <begin position="182"/>
        <end position="303"/>
    </location>
</feature>
<dbReference type="Gene3D" id="3.40.50.2000">
    <property type="entry name" value="Glycogen Phosphorylase B"/>
    <property type="match status" value="2"/>
</dbReference>
<keyword evidence="3" id="KW-0328">Glycosyltransferase</keyword>
<dbReference type="Pfam" id="PF00534">
    <property type="entry name" value="Glycos_transf_1"/>
    <property type="match status" value="1"/>
</dbReference>
<dbReference type="PANTHER" id="PTHR45947:SF3">
    <property type="entry name" value="SULFOQUINOVOSYL TRANSFERASE SQD2"/>
    <property type="match status" value="1"/>
</dbReference>
<name>A0ABS9UAI1_9BACL</name>
<dbReference type="GO" id="GO:0016757">
    <property type="term" value="F:glycosyltransferase activity"/>
    <property type="evidence" value="ECO:0007669"/>
    <property type="project" value="UniProtKB-KW"/>
</dbReference>
<evidence type="ECO:0000259" key="1">
    <source>
        <dbReference type="Pfam" id="PF00534"/>
    </source>
</evidence>
<evidence type="ECO:0000259" key="2">
    <source>
        <dbReference type="Pfam" id="PF13439"/>
    </source>
</evidence>
<dbReference type="InterPro" id="IPR001296">
    <property type="entry name" value="Glyco_trans_1"/>
</dbReference>
<accession>A0ABS9UAI1</accession>
<dbReference type="SUPFAM" id="SSF53756">
    <property type="entry name" value="UDP-Glycosyltransferase/glycogen phosphorylase"/>
    <property type="match status" value="1"/>
</dbReference>
<comment type="caution">
    <text evidence="3">The sequence shown here is derived from an EMBL/GenBank/DDBJ whole genome shotgun (WGS) entry which is preliminary data.</text>
</comment>
<protein>
    <submittedName>
        <fullName evidence="3">Glycosyltransferase</fullName>
        <ecNumber evidence="3">2.4.-.-</ecNumber>
    </submittedName>
</protein>
<feature type="domain" description="Glycosyltransferase subfamily 4-like N-terminal" evidence="2">
    <location>
        <begin position="14"/>
        <end position="170"/>
    </location>
</feature>
<gene>
    <name evidence="3" type="ORF">LZ480_03900</name>
</gene>
<dbReference type="InterPro" id="IPR028098">
    <property type="entry name" value="Glyco_trans_4-like_N"/>
</dbReference>
<sequence>MKRILVVVDNLNSGGIASVVLNISESADTENYIFDYIVYKQPNKEIVQRIEKIKGKYFVVNRLSETTPFKYVKNIREIIRTNGPYDAIHAHTSSFIWLSCLAAKKENISIRVGHAHGSKNSKQFLLSEMFYSTLKFLNRKYCTKKIACAEISGQYIFGNEFDFIPNFIDHKKYLTVNKEEIDEFMLQHNIPRTFEIYCFIGYLGGEKNPMFALKLFKEILSDHSNSLLLIAGEGPDSNQIGEYIKENKMENKVKMFGNTDKVKEILQISHTLLMPSFSEGMSMALLEAQISGVNCIVSKGVPKTNDIKAGLFHQCPILSVSNWIDMIKEVKKRDKISQIEIVKSLQKIEYNKESVVKKYEIIYSNLNSE</sequence>
<proteinExistence type="predicted"/>
<organism evidence="3 4">
    <name type="scientific">Solibacillus palustris</name>
    <dbReference type="NCBI Taxonomy" id="2908203"/>
    <lineage>
        <taxon>Bacteria</taxon>
        <taxon>Bacillati</taxon>
        <taxon>Bacillota</taxon>
        <taxon>Bacilli</taxon>
        <taxon>Bacillales</taxon>
        <taxon>Caryophanaceae</taxon>
        <taxon>Solibacillus</taxon>
    </lineage>
</organism>
<keyword evidence="4" id="KW-1185">Reference proteome</keyword>
<reference evidence="3 4" key="1">
    <citation type="submission" date="2022-03" db="EMBL/GenBank/DDBJ databases">
        <authorList>
            <person name="Jo J.-H."/>
            <person name="Im W.-T."/>
        </authorList>
    </citation>
    <scope>NUCLEOTIDE SEQUENCE [LARGE SCALE GENOMIC DNA]</scope>
    <source>
        <strain evidence="3 4">MA9</strain>
    </source>
</reference>
<dbReference type="EMBL" id="JAKZFC010000001">
    <property type="protein sequence ID" value="MCH7321025.1"/>
    <property type="molecule type" value="Genomic_DNA"/>
</dbReference>
<evidence type="ECO:0000313" key="3">
    <source>
        <dbReference type="EMBL" id="MCH7321025.1"/>
    </source>
</evidence>
<evidence type="ECO:0000313" key="4">
    <source>
        <dbReference type="Proteomes" id="UP001316087"/>
    </source>
</evidence>
<dbReference type="Pfam" id="PF13439">
    <property type="entry name" value="Glyco_transf_4"/>
    <property type="match status" value="1"/>
</dbReference>
<dbReference type="PANTHER" id="PTHR45947">
    <property type="entry name" value="SULFOQUINOVOSYL TRANSFERASE SQD2"/>
    <property type="match status" value="1"/>
</dbReference>
<keyword evidence="3" id="KW-0808">Transferase</keyword>
<dbReference type="Proteomes" id="UP001316087">
    <property type="component" value="Unassembled WGS sequence"/>
</dbReference>
<dbReference type="RefSeq" id="WP_241368069.1">
    <property type="nucleotide sequence ID" value="NZ_JAKZFC010000001.1"/>
</dbReference>
<dbReference type="InterPro" id="IPR050194">
    <property type="entry name" value="Glycosyltransferase_grp1"/>
</dbReference>